<feature type="compositionally biased region" description="Low complexity" evidence="1">
    <location>
        <begin position="120"/>
        <end position="177"/>
    </location>
</feature>
<feature type="compositionally biased region" description="Gly residues" evidence="1">
    <location>
        <begin position="207"/>
        <end position="221"/>
    </location>
</feature>
<dbReference type="PROSITE" id="PS50076">
    <property type="entry name" value="DNAJ_2"/>
    <property type="match status" value="1"/>
</dbReference>
<dbReference type="InterPro" id="IPR052276">
    <property type="entry name" value="Diphthamide-biosynth_chaperone"/>
</dbReference>
<evidence type="ECO:0000313" key="4">
    <source>
        <dbReference type="Proteomes" id="UP000030693"/>
    </source>
</evidence>
<feature type="compositionally biased region" description="Low complexity" evidence="1">
    <location>
        <begin position="244"/>
        <end position="260"/>
    </location>
</feature>
<sequence length="383" mass="40470">MDQIPGEPFPDHYAVLGLYYCLRPSQEDIKKAYHRRAREFHPDKIAQAQQSAQAAPQMTLDAATRMMGLLNAAYKELGTPAGRAAYDHTLSELSRHRRPARHAAGAAPATQHHHQPPPGQSYHQQQQQHFQAQQRQYQQQQQRQQQQQQQHYHQQQQHYQQQQQQQQFQRQQYMRQQNYRPPPHSPGRPGASSPGPFREVPSNPFAGAGGGGGGGSGGGGSPATAPYRGVNPFDDGPTAGGPAGRTAPTSPAGASTTPSTNPFEEASPGPGFFDSPSNPFSDAGTPAAPGSPAPGRPTTNPFDEDFVAPGDAPEGPEASDEEPDAASPRMATGPPFAGGPVESAGAVAESAGAVASGPTSPAANTGKEPEPDLSDLLGSVRLG</sequence>
<dbReference type="GeneID" id="20526068"/>
<dbReference type="SUPFAM" id="SSF46565">
    <property type="entry name" value="Chaperone J-domain"/>
    <property type="match status" value="1"/>
</dbReference>
<organism evidence="3">
    <name type="scientific">Fonticula alba</name>
    <name type="common">Slime mold</name>
    <dbReference type="NCBI Taxonomy" id="691883"/>
    <lineage>
        <taxon>Eukaryota</taxon>
        <taxon>Rotosphaerida</taxon>
        <taxon>Fonticulaceae</taxon>
        <taxon>Fonticula</taxon>
    </lineage>
</organism>
<evidence type="ECO:0000313" key="3">
    <source>
        <dbReference type="EMBL" id="KCV71934.1"/>
    </source>
</evidence>
<dbReference type="RefSeq" id="XP_009493512.1">
    <property type="nucleotide sequence ID" value="XM_009495237.1"/>
</dbReference>
<evidence type="ECO:0000259" key="2">
    <source>
        <dbReference type="PROSITE" id="PS50076"/>
    </source>
</evidence>
<accession>A0A058ZC02</accession>
<dbReference type="OMA" id="VPQPPRC"/>
<dbReference type="Proteomes" id="UP000030693">
    <property type="component" value="Unassembled WGS sequence"/>
</dbReference>
<dbReference type="PANTHER" id="PTHR44240:SF10">
    <property type="entry name" value="J DOMAIN-CONTAINING PROTEIN"/>
    <property type="match status" value="1"/>
</dbReference>
<keyword evidence="4" id="KW-1185">Reference proteome</keyword>
<feature type="domain" description="J" evidence="2">
    <location>
        <begin position="11"/>
        <end position="90"/>
    </location>
</feature>
<feature type="compositionally biased region" description="Low complexity" evidence="1">
    <location>
        <begin position="341"/>
        <end position="357"/>
    </location>
</feature>
<dbReference type="PANTHER" id="PTHR44240">
    <property type="entry name" value="DNAJ DOMAIN (PROKARYOTIC HEAT SHOCK PROTEIN)-RELATED"/>
    <property type="match status" value="1"/>
</dbReference>
<dbReference type="AlphaFoldDB" id="A0A058ZC02"/>
<name>A0A058ZC02_FONAL</name>
<dbReference type="Gene3D" id="1.10.287.110">
    <property type="entry name" value="DnaJ domain"/>
    <property type="match status" value="1"/>
</dbReference>
<feature type="region of interest" description="Disordered" evidence="1">
    <location>
        <begin position="93"/>
        <end position="383"/>
    </location>
</feature>
<proteinExistence type="predicted"/>
<dbReference type="InterPro" id="IPR036869">
    <property type="entry name" value="J_dom_sf"/>
</dbReference>
<dbReference type="SMART" id="SM00271">
    <property type="entry name" value="DnaJ"/>
    <property type="match status" value="1"/>
</dbReference>
<evidence type="ECO:0000256" key="1">
    <source>
        <dbReference type="SAM" id="MobiDB-lite"/>
    </source>
</evidence>
<feature type="compositionally biased region" description="Low complexity" evidence="1">
    <location>
        <begin position="187"/>
        <end position="198"/>
    </location>
</feature>
<dbReference type="EMBL" id="KB932202">
    <property type="protein sequence ID" value="KCV71934.1"/>
    <property type="molecule type" value="Genomic_DNA"/>
</dbReference>
<gene>
    <name evidence="3" type="ORF">H696_01343</name>
</gene>
<dbReference type="OrthoDB" id="445556at2759"/>
<dbReference type="CDD" id="cd06257">
    <property type="entry name" value="DnaJ"/>
    <property type="match status" value="1"/>
</dbReference>
<protein>
    <recommendedName>
        <fullName evidence="2">J domain-containing protein</fullName>
    </recommendedName>
</protein>
<reference evidence="3" key="1">
    <citation type="submission" date="2013-04" db="EMBL/GenBank/DDBJ databases">
        <title>The Genome Sequence of Fonticula alba ATCC 38817.</title>
        <authorList>
            <consortium name="The Broad Institute Genomics Platform"/>
            <person name="Russ C."/>
            <person name="Cuomo C."/>
            <person name="Burger G."/>
            <person name="Gray M.W."/>
            <person name="Holland P.W.H."/>
            <person name="King N."/>
            <person name="Lang F.B.F."/>
            <person name="Roger A.J."/>
            <person name="Ruiz-Trillo I."/>
            <person name="Brown M."/>
            <person name="Walker B."/>
            <person name="Young S."/>
            <person name="Zeng Q."/>
            <person name="Gargeya S."/>
            <person name="Fitzgerald M."/>
            <person name="Haas B."/>
            <person name="Abouelleil A."/>
            <person name="Allen A.W."/>
            <person name="Alvarado L."/>
            <person name="Arachchi H.M."/>
            <person name="Berlin A.M."/>
            <person name="Chapman S.B."/>
            <person name="Gainer-Dewar J."/>
            <person name="Goldberg J."/>
            <person name="Griggs A."/>
            <person name="Gujja S."/>
            <person name="Hansen M."/>
            <person name="Howarth C."/>
            <person name="Imamovic A."/>
            <person name="Ireland A."/>
            <person name="Larimer J."/>
            <person name="McCowan C."/>
            <person name="Murphy C."/>
            <person name="Pearson M."/>
            <person name="Poon T.W."/>
            <person name="Priest M."/>
            <person name="Roberts A."/>
            <person name="Saif S."/>
            <person name="Shea T."/>
            <person name="Sisk P."/>
            <person name="Sykes S."/>
            <person name="Wortman J."/>
            <person name="Nusbaum C."/>
            <person name="Birren B."/>
        </authorList>
    </citation>
    <scope>NUCLEOTIDE SEQUENCE [LARGE SCALE GENOMIC DNA]</scope>
    <source>
        <strain evidence="3">ATCC 38817</strain>
    </source>
</reference>
<dbReference type="Pfam" id="PF00226">
    <property type="entry name" value="DnaJ"/>
    <property type="match status" value="1"/>
</dbReference>
<dbReference type="InterPro" id="IPR001623">
    <property type="entry name" value="DnaJ_domain"/>
</dbReference>